<protein>
    <submittedName>
        <fullName evidence="3">NAD(P)H-dependent oxidoreductase</fullName>
    </submittedName>
</protein>
<dbReference type="PANTHER" id="PTHR47307">
    <property type="entry name" value="GLUTATHIONE-REGULATED POTASSIUM-EFFLUX SYSTEM ANCILLARY PROTEIN KEFG"/>
    <property type="match status" value="1"/>
</dbReference>
<evidence type="ECO:0000313" key="3">
    <source>
        <dbReference type="EMBL" id="QQX52270.1"/>
    </source>
</evidence>
<proteinExistence type="predicted"/>
<dbReference type="EMBL" id="CP068391">
    <property type="protein sequence ID" value="QQX52270.1"/>
    <property type="molecule type" value="Genomic_DNA"/>
</dbReference>
<dbReference type="GO" id="GO:0009055">
    <property type="term" value="F:electron transfer activity"/>
    <property type="evidence" value="ECO:0007669"/>
    <property type="project" value="TreeGrafter"/>
</dbReference>
<evidence type="ECO:0000256" key="1">
    <source>
        <dbReference type="ARBA" id="ARBA00023002"/>
    </source>
</evidence>
<reference evidence="3 4" key="1">
    <citation type="submission" date="2021-01" db="EMBL/GenBank/DDBJ databases">
        <title>Chromosome sequence of Serratia proteamaculans strain 94 rif-r, isolated from spoiled beef.</title>
        <authorList>
            <person name="Zaytseva Y.V."/>
            <person name="Iablokov S.N."/>
            <person name="Klyukina A."/>
        </authorList>
    </citation>
    <scope>NUCLEOTIDE SEQUENCE [LARGE SCALE GENOMIC DNA]</scope>
    <source>
        <strain evidence="3 4">94 rif-r</strain>
    </source>
</reference>
<dbReference type="InterPro" id="IPR046980">
    <property type="entry name" value="KefG/KefF"/>
</dbReference>
<keyword evidence="1" id="KW-0560">Oxidoreductase</keyword>
<organism evidence="3 4">
    <name type="scientific">Serratia proteamaculans</name>
    <dbReference type="NCBI Taxonomy" id="28151"/>
    <lineage>
        <taxon>Bacteria</taxon>
        <taxon>Pseudomonadati</taxon>
        <taxon>Pseudomonadota</taxon>
        <taxon>Gammaproteobacteria</taxon>
        <taxon>Enterobacterales</taxon>
        <taxon>Yersiniaceae</taxon>
        <taxon>Serratia</taxon>
    </lineage>
</organism>
<dbReference type="SUPFAM" id="SSF52218">
    <property type="entry name" value="Flavoproteins"/>
    <property type="match status" value="1"/>
</dbReference>
<dbReference type="Pfam" id="PF02525">
    <property type="entry name" value="Flavodoxin_2"/>
    <property type="match status" value="1"/>
</dbReference>
<dbReference type="GO" id="GO:0003955">
    <property type="term" value="F:NAD(P)H dehydrogenase (quinone) activity"/>
    <property type="evidence" value="ECO:0007669"/>
    <property type="project" value="TreeGrafter"/>
</dbReference>
<dbReference type="RefSeq" id="WP_207978233.1">
    <property type="nucleotide sequence ID" value="NZ_CP068391.1"/>
</dbReference>
<dbReference type="InterPro" id="IPR003680">
    <property type="entry name" value="Flavodoxin_fold"/>
</dbReference>
<sequence length="203" mass="22821">MTNILIISGHPNLSESIGNATILNEVASALPEAEIRRLDWLYPDYKINVNEEQESLLKADVIVWQFPFSWYSLPGIMKLWLDEVFVHGFAHGSTAKLGGKKLILSFTTGAPQSLYSSNGLFDHDVDDYLTQFKTTAKLCSLDLQKPVYTCGISYADRDENKIAQQRIMAKEHASRLIALLKKIVPGIKTGPVKERCRLLIITR</sequence>
<dbReference type="Gene3D" id="3.40.50.360">
    <property type="match status" value="1"/>
</dbReference>
<dbReference type="PANTHER" id="PTHR47307:SF1">
    <property type="entry name" value="GLUTATHIONE-REGULATED POTASSIUM-EFFLUX SYSTEM ANCILLARY PROTEIN KEFG"/>
    <property type="match status" value="1"/>
</dbReference>
<feature type="domain" description="Flavodoxin-like fold" evidence="2">
    <location>
        <begin position="3"/>
        <end position="169"/>
    </location>
</feature>
<dbReference type="Proteomes" id="UP000596176">
    <property type="component" value="Chromosome"/>
</dbReference>
<evidence type="ECO:0000259" key="2">
    <source>
        <dbReference type="Pfam" id="PF02525"/>
    </source>
</evidence>
<evidence type="ECO:0000313" key="4">
    <source>
        <dbReference type="Proteomes" id="UP000596176"/>
    </source>
</evidence>
<gene>
    <name evidence="3" type="ORF">JKX24_19070</name>
</gene>
<dbReference type="AlphaFoldDB" id="A0A7U0N4E1"/>
<dbReference type="InterPro" id="IPR029039">
    <property type="entry name" value="Flavoprotein-like_sf"/>
</dbReference>
<dbReference type="GO" id="GO:0010181">
    <property type="term" value="F:FMN binding"/>
    <property type="evidence" value="ECO:0007669"/>
    <property type="project" value="TreeGrafter"/>
</dbReference>
<name>A0A7U0N4E1_SERPR</name>
<accession>A0A7U0N4E1</accession>